<accession>A0A845V364</accession>
<dbReference type="RefSeq" id="WP_164212448.1">
    <property type="nucleotide sequence ID" value="NZ_JAAGSC010000044.1"/>
</dbReference>
<name>A0A845V364_9GAMM</name>
<dbReference type="AlphaFoldDB" id="A0A845V364"/>
<dbReference type="Gene3D" id="1.10.287.3240">
    <property type="match status" value="1"/>
</dbReference>
<evidence type="ECO:0000313" key="4">
    <source>
        <dbReference type="EMBL" id="NDY97082.1"/>
    </source>
</evidence>
<evidence type="ECO:0000256" key="1">
    <source>
        <dbReference type="ARBA" id="ARBA00005850"/>
    </source>
</evidence>
<dbReference type="EMBL" id="JAAGSC010000044">
    <property type="protein sequence ID" value="NDY97082.1"/>
    <property type="molecule type" value="Genomic_DNA"/>
</dbReference>
<evidence type="ECO:0000256" key="3">
    <source>
        <dbReference type="ARBA" id="ARBA00023065"/>
    </source>
</evidence>
<comment type="caution">
    <text evidence="4">The sequence shown here is derived from an EMBL/GenBank/DDBJ whole genome shotgun (WGS) entry which is preliminary data.</text>
</comment>
<keyword evidence="2" id="KW-0813">Transport</keyword>
<keyword evidence="5" id="KW-1185">Reference proteome</keyword>
<dbReference type="Pfam" id="PF01813">
    <property type="entry name" value="ATP-synt_D"/>
    <property type="match status" value="1"/>
</dbReference>
<dbReference type="Proteomes" id="UP000484885">
    <property type="component" value="Unassembled WGS sequence"/>
</dbReference>
<sequence>MAGTETSPTRSAFLELQDERQVVREGFEFLDEKRVILAQEMLHRLEVFQLDRGRYQALHAEAVVAVARALGRHGLDGLEVQPPQVLKSARLDLREQPFLGVSLVDAELDLEPGAAEPAVNPSPEARRCAAAFGELTRLALAMAVQRSCLERLIDEYIRTERRARALENVVLPEITESLEFINEQLEAVDQEEAIRVRTARKSD</sequence>
<organism evidence="4 5">
    <name type="scientific">Wenzhouxiangella limi</name>
    <dbReference type="NCBI Taxonomy" id="2707351"/>
    <lineage>
        <taxon>Bacteria</taxon>
        <taxon>Pseudomonadati</taxon>
        <taxon>Pseudomonadota</taxon>
        <taxon>Gammaproteobacteria</taxon>
        <taxon>Chromatiales</taxon>
        <taxon>Wenzhouxiangellaceae</taxon>
        <taxon>Wenzhouxiangella</taxon>
    </lineage>
</organism>
<evidence type="ECO:0000313" key="5">
    <source>
        <dbReference type="Proteomes" id="UP000484885"/>
    </source>
</evidence>
<dbReference type="InterPro" id="IPR002699">
    <property type="entry name" value="V_ATPase_D"/>
</dbReference>
<dbReference type="GO" id="GO:0046961">
    <property type="term" value="F:proton-transporting ATPase activity, rotational mechanism"/>
    <property type="evidence" value="ECO:0007669"/>
    <property type="project" value="InterPro"/>
</dbReference>
<protein>
    <submittedName>
        <fullName evidence="4">ATPase</fullName>
    </submittedName>
</protein>
<gene>
    <name evidence="4" type="ORF">G3I74_15235</name>
</gene>
<reference evidence="4 5" key="1">
    <citation type="submission" date="2020-02" db="EMBL/GenBank/DDBJ databases">
        <authorList>
            <person name="Zhang X.-Y."/>
        </authorList>
    </citation>
    <scope>NUCLEOTIDE SEQUENCE [LARGE SCALE GENOMIC DNA]</scope>
    <source>
        <strain evidence="4 5">C33</strain>
    </source>
</reference>
<keyword evidence="3" id="KW-0406">Ion transport</keyword>
<comment type="similarity">
    <text evidence="1">Belongs to the V-ATPase D subunit family.</text>
</comment>
<proteinExistence type="inferred from homology"/>
<evidence type="ECO:0000256" key="2">
    <source>
        <dbReference type="ARBA" id="ARBA00022448"/>
    </source>
</evidence>